<dbReference type="EMBL" id="CABFWF030000008">
    <property type="protein sequence ID" value="CAD7030366.1"/>
    <property type="molecule type" value="Genomic_DNA"/>
</dbReference>
<evidence type="ECO:0000313" key="2">
    <source>
        <dbReference type="EMBL" id="CAD7030366.1"/>
    </source>
</evidence>
<reference evidence="2 3" key="1">
    <citation type="submission" date="2020-11" db="EMBL/GenBank/DDBJ databases">
        <authorList>
            <person name="Lassalle F."/>
        </authorList>
    </citation>
    <scope>NUCLEOTIDE SEQUENCE [LARGE SCALE GENOMIC DNA]</scope>
    <source>
        <strain evidence="2 3">JC140</strain>
    </source>
</reference>
<comment type="caution">
    <text evidence="2">The sequence shown here is derived from an EMBL/GenBank/DDBJ whole genome shotgun (WGS) entry which is preliminary data.</text>
</comment>
<evidence type="ECO:0000313" key="3">
    <source>
        <dbReference type="Proteomes" id="UP000606921"/>
    </source>
</evidence>
<sequence length="339" mass="36261">MLLPTQQTAGLAARGIMQAALDSIEERRRQEEEQARGAKRDPIAEARVSAGTEAKRAREKIAEALFGLNNVDPNELKIQLIERLAAKLGLDLEEERSGFALGRAIEEAVKDLGLDAAKLEEELGLKAAGVSLATVIAAIKNPYGDDNSRLLEGLTKVANGGKADFDVSRVLQRLNDVADPKTLEELKLGPQGYDPTRVEDAEARAERQQDIQALEASEKLEDVQQMQDALEEHNDRAVKPDIGHGTGSGAATTDADIVLLLGATVEQARNTEADTDAPPAGPATDIAHPVEDAVPGEVTELNAEAHEELSAEAVTKVEVLPVSVDEIGLYQLLKKKLAA</sequence>
<feature type="region of interest" description="Disordered" evidence="1">
    <location>
        <begin position="186"/>
        <end position="208"/>
    </location>
</feature>
<feature type="compositionally biased region" description="Basic and acidic residues" evidence="1">
    <location>
        <begin position="26"/>
        <end position="44"/>
    </location>
</feature>
<proteinExistence type="predicted"/>
<dbReference type="RefSeq" id="WP_142592025.1">
    <property type="nucleotide sequence ID" value="NZ_CABFWF030000008.1"/>
</dbReference>
<feature type="region of interest" description="Disordered" evidence="1">
    <location>
        <begin position="26"/>
        <end position="48"/>
    </location>
</feature>
<name>A0ABM8PHF7_9HYPH</name>
<dbReference type="Proteomes" id="UP000606921">
    <property type="component" value="Unassembled WGS sequence"/>
</dbReference>
<organism evidence="2 3">
    <name type="scientific">Pseudorhizobium endolithicum</name>
    <dbReference type="NCBI Taxonomy" id="1191678"/>
    <lineage>
        <taxon>Bacteria</taxon>
        <taxon>Pseudomonadati</taxon>
        <taxon>Pseudomonadota</taxon>
        <taxon>Alphaproteobacteria</taxon>
        <taxon>Hyphomicrobiales</taxon>
        <taxon>Rhizobiaceae</taxon>
        <taxon>Rhizobium/Agrobacterium group</taxon>
        <taxon>Pseudorhizobium</taxon>
    </lineage>
</organism>
<gene>
    <name evidence="2" type="ORF">REJC140_02823</name>
</gene>
<protein>
    <submittedName>
        <fullName evidence="2">Uncharacterized protein</fullName>
    </submittedName>
</protein>
<feature type="compositionally biased region" description="Basic and acidic residues" evidence="1">
    <location>
        <begin position="196"/>
        <end position="208"/>
    </location>
</feature>
<keyword evidence="3" id="KW-1185">Reference proteome</keyword>
<accession>A0ABM8PHF7</accession>
<evidence type="ECO:0000256" key="1">
    <source>
        <dbReference type="SAM" id="MobiDB-lite"/>
    </source>
</evidence>